<organism evidence="1 2">
    <name type="scientific">Synechococcus sp. (strain ATCC 27144 / PCC 6301 / SAUG 1402/1)</name>
    <name type="common">Anacystis nidulans</name>
    <dbReference type="NCBI Taxonomy" id="269084"/>
    <lineage>
        <taxon>Bacteria</taxon>
        <taxon>Bacillati</taxon>
        <taxon>Cyanobacteriota</taxon>
        <taxon>Cyanophyceae</taxon>
        <taxon>Synechococcales</taxon>
        <taxon>Synechococcaceae</taxon>
        <taxon>Synechococcus</taxon>
    </lineage>
</organism>
<proteinExistence type="predicted"/>
<protein>
    <submittedName>
        <fullName evidence="1">Uncharacterized protein</fullName>
    </submittedName>
</protein>
<evidence type="ECO:0000313" key="2">
    <source>
        <dbReference type="Proteomes" id="UP000001175"/>
    </source>
</evidence>
<dbReference type="EMBL" id="AP008231">
    <property type="protein sequence ID" value="BAD78989.1"/>
    <property type="molecule type" value="Genomic_DNA"/>
</dbReference>
<dbReference type="Proteomes" id="UP000001175">
    <property type="component" value="Chromosome"/>
</dbReference>
<accession>A0A0H3K4E1</accession>
<sequence>MAFTQEDLQALEAAIASGCDEVAYGDKRVRYKTLSQMLQARDLMRKELLGKGRTTTRRYIQYRPDQSDR</sequence>
<reference evidence="1 2" key="1">
    <citation type="journal article" date="2007" name="Photosyn. Res.">
        <title>Complete nucleotide sequence of the freshwater unicellular cyanobacterium Synechococcus elongatus PCC 6301 chromosome: gene content and organization.</title>
        <authorList>
            <person name="Sugita C."/>
            <person name="Ogata K."/>
            <person name="Shikata M."/>
            <person name="Jikuya H."/>
            <person name="Takano J."/>
            <person name="Furumichi M."/>
            <person name="Kanehisa M."/>
            <person name="Omata T."/>
            <person name="Sugiura M."/>
            <person name="Sugita M."/>
        </authorList>
    </citation>
    <scope>NUCLEOTIDE SEQUENCE [LARGE SCALE GENOMIC DNA]</scope>
    <source>
        <strain evidence="2">ATCC 27144 / PCC 6301 / SAUG 1402/1</strain>
    </source>
</reference>
<dbReference type="RefSeq" id="WP_011243111.1">
    <property type="nucleotide sequence ID" value="NC_006576.1"/>
</dbReference>
<evidence type="ECO:0000313" key="1">
    <source>
        <dbReference type="EMBL" id="BAD78989.1"/>
    </source>
</evidence>
<gene>
    <name evidence="1" type="ordered locus">syc0799_c</name>
</gene>
<dbReference type="GeneID" id="72429571"/>
<dbReference type="KEGG" id="syc:syc0799_c"/>
<name>A0A0H3K4E1_SYNP6</name>
<dbReference type="NCBIfam" id="NF047331">
    <property type="entry name" value="phage_HTJ"/>
    <property type="match status" value="1"/>
</dbReference>
<dbReference type="AlphaFoldDB" id="A0A0H3K4E1"/>